<name>A0ABQ8SXC5_PERAM</name>
<keyword evidence="2" id="KW-1185">Reference proteome</keyword>
<evidence type="ECO:0008006" key="3">
    <source>
        <dbReference type="Google" id="ProtNLM"/>
    </source>
</evidence>
<gene>
    <name evidence="1" type="ORF">ANN_14820</name>
</gene>
<evidence type="ECO:0000313" key="2">
    <source>
        <dbReference type="Proteomes" id="UP001148838"/>
    </source>
</evidence>
<sequence length="253" mass="29486">MDEDDLCDDDELDDINPNTLPQEVEEICAVCEEFGEDGEVCVNKQSGGSRRRVSEEKIEEIRAGFQRSPQKLIRRASRQFNMPRSTVHRVLHKQLRLYPYKIKRTIYKKPYLNESQSLTKCLVSLRLNSVLFRQSLMLAGNEFQSLGRAIVKEDEYEEVRWDGIVSIVSWRERGLPRVTLVRLIHEELEIPTIQEYISNQAFCTYTKSYSSTNPLISSLGNYNPALDKHKRPKSVLHPLAWNDNVQDEYQLEH</sequence>
<comment type="caution">
    <text evidence="1">The sequence shown here is derived from an EMBL/GenBank/DDBJ whole genome shotgun (WGS) entry which is preliminary data.</text>
</comment>
<proteinExistence type="predicted"/>
<evidence type="ECO:0000313" key="1">
    <source>
        <dbReference type="EMBL" id="KAJ4438867.1"/>
    </source>
</evidence>
<dbReference type="EMBL" id="JAJSOF020000019">
    <property type="protein sequence ID" value="KAJ4438867.1"/>
    <property type="molecule type" value="Genomic_DNA"/>
</dbReference>
<dbReference type="Proteomes" id="UP001148838">
    <property type="component" value="Unassembled WGS sequence"/>
</dbReference>
<accession>A0ABQ8SXC5</accession>
<organism evidence="1 2">
    <name type="scientific">Periplaneta americana</name>
    <name type="common">American cockroach</name>
    <name type="synonym">Blatta americana</name>
    <dbReference type="NCBI Taxonomy" id="6978"/>
    <lineage>
        <taxon>Eukaryota</taxon>
        <taxon>Metazoa</taxon>
        <taxon>Ecdysozoa</taxon>
        <taxon>Arthropoda</taxon>
        <taxon>Hexapoda</taxon>
        <taxon>Insecta</taxon>
        <taxon>Pterygota</taxon>
        <taxon>Neoptera</taxon>
        <taxon>Polyneoptera</taxon>
        <taxon>Dictyoptera</taxon>
        <taxon>Blattodea</taxon>
        <taxon>Blattoidea</taxon>
        <taxon>Blattidae</taxon>
        <taxon>Blattinae</taxon>
        <taxon>Periplaneta</taxon>
    </lineage>
</organism>
<reference evidence="1 2" key="1">
    <citation type="journal article" date="2022" name="Allergy">
        <title>Genome assembly and annotation of Periplaneta americana reveal a comprehensive cockroach allergen profile.</title>
        <authorList>
            <person name="Wang L."/>
            <person name="Xiong Q."/>
            <person name="Saelim N."/>
            <person name="Wang L."/>
            <person name="Nong W."/>
            <person name="Wan A.T."/>
            <person name="Shi M."/>
            <person name="Liu X."/>
            <person name="Cao Q."/>
            <person name="Hui J.H.L."/>
            <person name="Sookrung N."/>
            <person name="Leung T.F."/>
            <person name="Tungtrongchitr A."/>
            <person name="Tsui S.K.W."/>
        </authorList>
    </citation>
    <scope>NUCLEOTIDE SEQUENCE [LARGE SCALE GENOMIC DNA]</scope>
    <source>
        <strain evidence="1">PWHHKU_190912</strain>
    </source>
</reference>
<protein>
    <recommendedName>
        <fullName evidence="3">HTH psq-type domain-containing protein</fullName>
    </recommendedName>
</protein>